<evidence type="ECO:0000256" key="5">
    <source>
        <dbReference type="ARBA" id="ARBA00022490"/>
    </source>
</evidence>
<dbReference type="InterPro" id="IPR000577">
    <property type="entry name" value="Carb_kinase_FGGY"/>
</dbReference>
<evidence type="ECO:0000256" key="6">
    <source>
        <dbReference type="ARBA" id="ARBA00022679"/>
    </source>
</evidence>
<evidence type="ECO:0000256" key="13">
    <source>
        <dbReference type="ARBA" id="ARBA00047192"/>
    </source>
</evidence>
<evidence type="ECO:0000259" key="15">
    <source>
        <dbReference type="Pfam" id="PF02782"/>
    </source>
</evidence>
<evidence type="ECO:0000313" key="16">
    <source>
        <dbReference type="EMBL" id="JAL53035.1"/>
    </source>
</evidence>
<dbReference type="PANTHER" id="PTHR10196">
    <property type="entry name" value="SUGAR KINASE"/>
    <property type="match status" value="1"/>
</dbReference>
<dbReference type="EMBL" id="GDIQ01098691">
    <property type="protein sequence ID" value="JAL53035.1"/>
    <property type="molecule type" value="Transcribed_RNA"/>
</dbReference>
<dbReference type="PIRSF" id="PIRSF000538">
    <property type="entry name" value="GlpK"/>
    <property type="match status" value="1"/>
</dbReference>
<accession>A0A0N8CAJ6</accession>
<reference evidence="16" key="1">
    <citation type="submission" date="2015-10" db="EMBL/GenBank/DDBJ databases">
        <title>EvidentialGene: Evidence-directed Construction of Complete mRNA Transcriptomes without Genomes.</title>
        <authorList>
            <person name="Gilbert D.G."/>
        </authorList>
    </citation>
    <scope>NUCLEOTIDE SEQUENCE</scope>
</reference>
<evidence type="ECO:0000256" key="9">
    <source>
        <dbReference type="ARBA" id="ARBA00022798"/>
    </source>
</evidence>
<feature type="domain" description="Carbohydrate kinase FGGY C-terminal" evidence="15">
    <location>
        <begin position="294"/>
        <end position="479"/>
    </location>
</feature>
<evidence type="ECO:0000256" key="10">
    <source>
        <dbReference type="ARBA" id="ARBA00022840"/>
    </source>
</evidence>
<dbReference type="FunFam" id="3.30.420.40:FF:000102">
    <property type="entry name" value="Putative glycerol kinase 5"/>
    <property type="match status" value="1"/>
</dbReference>
<dbReference type="AlphaFoldDB" id="A0A0N8CAJ6"/>
<keyword evidence="6" id="KW-0808">Transferase</keyword>
<dbReference type="PANTHER" id="PTHR10196:SF68">
    <property type="entry name" value="GLYCEROL KINASE 5-RELATED"/>
    <property type="match status" value="1"/>
</dbReference>
<protein>
    <recommendedName>
        <fullName evidence="13">Glycerol kinase 5</fullName>
        <ecNumber evidence="4">2.7.1.30</ecNumber>
    </recommendedName>
    <alternativeName>
        <fullName evidence="11">ATP:glycerol 3-phosphotransferase 5</fullName>
    </alternativeName>
</protein>
<dbReference type="GO" id="GO:0006641">
    <property type="term" value="P:triglyceride metabolic process"/>
    <property type="evidence" value="ECO:0007669"/>
    <property type="project" value="TreeGrafter"/>
</dbReference>
<dbReference type="InterPro" id="IPR018485">
    <property type="entry name" value="FGGY_C"/>
</dbReference>
<evidence type="ECO:0000256" key="4">
    <source>
        <dbReference type="ARBA" id="ARBA00012099"/>
    </source>
</evidence>
<evidence type="ECO:0000256" key="7">
    <source>
        <dbReference type="ARBA" id="ARBA00022741"/>
    </source>
</evidence>
<organism evidence="16">
    <name type="scientific">Daphnia magna</name>
    <dbReference type="NCBI Taxonomy" id="35525"/>
    <lineage>
        <taxon>Eukaryota</taxon>
        <taxon>Metazoa</taxon>
        <taxon>Ecdysozoa</taxon>
        <taxon>Arthropoda</taxon>
        <taxon>Crustacea</taxon>
        <taxon>Branchiopoda</taxon>
        <taxon>Diplostraca</taxon>
        <taxon>Cladocera</taxon>
        <taxon>Anomopoda</taxon>
        <taxon>Daphniidae</taxon>
        <taxon>Daphnia</taxon>
    </lineage>
</organism>
<name>A0A0N8CAJ6_9CRUS</name>
<dbReference type="InterPro" id="IPR037444">
    <property type="entry name" value="GK5"/>
</dbReference>
<dbReference type="GO" id="GO:0006071">
    <property type="term" value="P:glycerol metabolic process"/>
    <property type="evidence" value="ECO:0007669"/>
    <property type="project" value="UniProtKB-KW"/>
</dbReference>
<dbReference type="GO" id="GO:0046167">
    <property type="term" value="P:glycerol-3-phosphate biosynthetic process"/>
    <property type="evidence" value="ECO:0007669"/>
    <property type="project" value="TreeGrafter"/>
</dbReference>
<dbReference type="Gene3D" id="3.30.420.40">
    <property type="match status" value="2"/>
</dbReference>
<evidence type="ECO:0000256" key="1">
    <source>
        <dbReference type="ARBA" id="ARBA00004496"/>
    </source>
</evidence>
<sequence>MASKRGDKNSKRSSSTGRKLIASVDFGTTSVRCFLFDHQGRVRSSAAVKVNQIYPQQGWNEIDPEDVWTKFQSVFKLALENADADVSDVKVFGLSTQRGSFVTWDKRTGKPFHNFITWKDLRADHLVKSWNNSWTIQGIRLGSIIMHKATRNKRYLAGSAFKFMNGLVSLRLRWALDNHENLRQAAQEGHALLGTIETFLIYRLTQGRLHATDYSNVCVSGLWDPYTFQWVDWLINMLDIPKSMLPEIKDSCGSHWGSIHKNIFGAEIPIRCVVSDQGASLFGSLSFNQGDVRLTMGTGSFVSYNTSEKPHASVSGLYPVVGWKIGDEVVFIAEGHSSDTATVIEWCREIDLFEDYNEIEKIITSIPNSDDVFFVPAFSGIQAPINDETVATGFIGIKPSTRKAHLLRAAVESLAFRVYQMCQLMYQETGQVVTKMRVDGGVSRNDFLMQLIADLTMMTIDRPVFIESAAHGAAMMAGLSFGIWNSRSELQHMRQTERIFLPVENRWLDYAPLYSSWKNAVRRLCHWY</sequence>
<comment type="similarity">
    <text evidence="3">Belongs to the FGGY kinase family.</text>
</comment>
<keyword evidence="10" id="KW-0067">ATP-binding</keyword>
<dbReference type="EC" id="2.7.1.30" evidence="4"/>
<evidence type="ECO:0000256" key="11">
    <source>
        <dbReference type="ARBA" id="ARBA00033026"/>
    </source>
</evidence>
<dbReference type="GO" id="GO:0005739">
    <property type="term" value="C:mitochondrion"/>
    <property type="evidence" value="ECO:0007669"/>
    <property type="project" value="TreeGrafter"/>
</dbReference>
<dbReference type="GO" id="GO:0004370">
    <property type="term" value="F:glycerol kinase activity"/>
    <property type="evidence" value="ECO:0007669"/>
    <property type="project" value="UniProtKB-EC"/>
</dbReference>
<dbReference type="CDD" id="cd07793">
    <property type="entry name" value="ASKHA_NBD_FGGY_GK5-like"/>
    <property type="match status" value="1"/>
</dbReference>
<dbReference type="InterPro" id="IPR043129">
    <property type="entry name" value="ATPase_NBD"/>
</dbReference>
<comment type="pathway">
    <text evidence="2">Polyol metabolism; glycerol degradation via glycerol kinase pathway; sn-glycerol 3-phosphate from glycerol: step 1/1.</text>
</comment>
<evidence type="ECO:0000256" key="2">
    <source>
        <dbReference type="ARBA" id="ARBA00005190"/>
    </source>
</evidence>
<evidence type="ECO:0000256" key="12">
    <source>
        <dbReference type="ARBA" id="ARBA00045165"/>
    </source>
</evidence>
<keyword evidence="7" id="KW-0547">Nucleotide-binding</keyword>
<dbReference type="Pfam" id="PF00370">
    <property type="entry name" value="FGGY_N"/>
    <property type="match status" value="1"/>
</dbReference>
<evidence type="ECO:0000256" key="3">
    <source>
        <dbReference type="ARBA" id="ARBA00009156"/>
    </source>
</evidence>
<proteinExistence type="inferred from homology"/>
<dbReference type="InterPro" id="IPR018484">
    <property type="entry name" value="FGGY_N"/>
</dbReference>
<evidence type="ECO:0000259" key="14">
    <source>
        <dbReference type="Pfam" id="PF00370"/>
    </source>
</evidence>
<comment type="function">
    <text evidence="12">Skin-specific kinase that plays a key role in glycerol metabolism, catalyzing its phosphorylation to produce sn-glycerol 3-phosphate. Involved in skin-specific regulation of sterol regulatory element-binding protein (SREBP) processing and lipid biosynthesis.</text>
</comment>
<dbReference type="GO" id="GO:0005524">
    <property type="term" value="F:ATP binding"/>
    <property type="evidence" value="ECO:0007669"/>
    <property type="project" value="UniProtKB-KW"/>
</dbReference>
<keyword evidence="5" id="KW-0963">Cytoplasm</keyword>
<evidence type="ECO:0000256" key="8">
    <source>
        <dbReference type="ARBA" id="ARBA00022777"/>
    </source>
</evidence>
<dbReference type="OrthoDB" id="6278781at2759"/>
<dbReference type="SUPFAM" id="SSF53067">
    <property type="entry name" value="Actin-like ATPase domain"/>
    <property type="match status" value="2"/>
</dbReference>
<comment type="subcellular location">
    <subcellularLocation>
        <location evidence="1">Cytoplasm</location>
    </subcellularLocation>
</comment>
<dbReference type="FunFam" id="3.30.420.40:FF:000104">
    <property type="entry name" value="putative glycerol kinase 5"/>
    <property type="match status" value="1"/>
</dbReference>
<keyword evidence="9" id="KW-0319">Glycerol metabolism</keyword>
<feature type="domain" description="Carbohydrate kinase FGGY N-terminal" evidence="14">
    <location>
        <begin position="21"/>
        <end position="283"/>
    </location>
</feature>
<keyword evidence="8 16" id="KW-0418">Kinase</keyword>
<dbReference type="Pfam" id="PF02782">
    <property type="entry name" value="FGGY_C"/>
    <property type="match status" value="1"/>
</dbReference>